<sequence>MTERATGWMVRVSLEPEPGFLMEAMGQARRLLSVMDMDRLGNCVDLARLACAPGGTMTVTVAPTDPALLRDRFDAALAAFLDRRRPGRSDDGTGAVHAVLRRFVLAGGKRLRPLFCYWGWRGFGGSDGTPIVAAAAALELFHAFALIHDDILDRSDRRRGQPAVHRIFADLHARSGWRGDPEAYGRDAALLCGDLCAAWSGQMFHDCGLEPARVRRGLAVFARMRAEVIAGEYLDVVGAASDGSVASALAVVRMKTARYTVTRPVQIGAALAGADAGALAALADFGDPLGDAFQLRDDLLGVFGDPAVTGKSNLDDLREGKPTVLMALARQAAGPAGRARLRALVGQATLDHGGATEVRRIIEATGARESVERMIQSRADAALAALDRLPLAEPARAALTDLATRATARSA</sequence>
<dbReference type="InterPro" id="IPR000092">
    <property type="entry name" value="Polyprenyl_synt"/>
</dbReference>
<dbReference type="PROSITE" id="PS00444">
    <property type="entry name" value="POLYPRENYL_SYNTHASE_2"/>
    <property type="match status" value="1"/>
</dbReference>
<proteinExistence type="inferred from homology"/>
<keyword evidence="4" id="KW-0479">Metal-binding</keyword>
<dbReference type="EMBL" id="LT607411">
    <property type="protein sequence ID" value="SCE86910.1"/>
    <property type="molecule type" value="Genomic_DNA"/>
</dbReference>
<dbReference type="GO" id="GO:0004659">
    <property type="term" value="F:prenyltransferase activity"/>
    <property type="evidence" value="ECO:0007669"/>
    <property type="project" value="InterPro"/>
</dbReference>
<keyword evidence="5" id="KW-0460">Magnesium</keyword>
<dbReference type="InterPro" id="IPR008949">
    <property type="entry name" value="Isoprenoid_synthase_dom_sf"/>
</dbReference>
<accession>A0A1C4VSG7</accession>
<dbReference type="InterPro" id="IPR033749">
    <property type="entry name" value="Polyprenyl_synt_CS"/>
</dbReference>
<evidence type="ECO:0000256" key="5">
    <source>
        <dbReference type="ARBA" id="ARBA00022842"/>
    </source>
</evidence>
<protein>
    <submittedName>
        <fullName evidence="7">Geranylgeranyl diphosphate synthase, type I</fullName>
    </submittedName>
</protein>
<dbReference type="SFLD" id="SFLDS00005">
    <property type="entry name" value="Isoprenoid_Synthase_Type_I"/>
    <property type="match status" value="1"/>
</dbReference>
<gene>
    <name evidence="7" type="ORF">GA0074695_1745</name>
</gene>
<dbReference type="SUPFAM" id="SSF48576">
    <property type="entry name" value="Terpenoid synthases"/>
    <property type="match status" value="1"/>
</dbReference>
<dbReference type="Pfam" id="PF00348">
    <property type="entry name" value="polyprenyl_synt"/>
    <property type="match status" value="1"/>
</dbReference>
<evidence type="ECO:0000256" key="1">
    <source>
        <dbReference type="ARBA" id="ARBA00001946"/>
    </source>
</evidence>
<dbReference type="SFLD" id="SFLDG01017">
    <property type="entry name" value="Polyprenyl_Transferase_Like"/>
    <property type="match status" value="1"/>
</dbReference>
<dbReference type="PANTHER" id="PTHR12001">
    <property type="entry name" value="GERANYLGERANYL PYROPHOSPHATE SYNTHASE"/>
    <property type="match status" value="1"/>
</dbReference>
<dbReference type="AlphaFoldDB" id="A0A1C4VSG7"/>
<keyword evidence="3 6" id="KW-0808">Transferase</keyword>
<evidence type="ECO:0000256" key="3">
    <source>
        <dbReference type="ARBA" id="ARBA00022679"/>
    </source>
</evidence>
<evidence type="ECO:0000256" key="2">
    <source>
        <dbReference type="ARBA" id="ARBA00006706"/>
    </source>
</evidence>
<dbReference type="PROSITE" id="PS00723">
    <property type="entry name" value="POLYPRENYL_SYNTHASE_1"/>
    <property type="match status" value="1"/>
</dbReference>
<dbReference type="Proteomes" id="UP000198242">
    <property type="component" value="Chromosome I"/>
</dbReference>
<comment type="cofactor">
    <cofactor evidence="1">
        <name>Mg(2+)</name>
        <dbReference type="ChEBI" id="CHEBI:18420"/>
    </cofactor>
</comment>
<name>A0A1C4VSG7_MICVI</name>
<reference evidence="8" key="1">
    <citation type="submission" date="2016-06" db="EMBL/GenBank/DDBJ databases">
        <authorList>
            <person name="Varghese N."/>
            <person name="Submissions Spin"/>
        </authorList>
    </citation>
    <scope>NUCLEOTIDE SEQUENCE [LARGE SCALE GENOMIC DNA]</scope>
    <source>
        <strain evidence="8">DSM 43909</strain>
    </source>
</reference>
<dbReference type="PANTHER" id="PTHR12001:SF85">
    <property type="entry name" value="SHORT CHAIN ISOPRENYL DIPHOSPHATE SYNTHASE"/>
    <property type="match status" value="1"/>
</dbReference>
<evidence type="ECO:0000313" key="8">
    <source>
        <dbReference type="Proteomes" id="UP000198242"/>
    </source>
</evidence>
<organism evidence="7 8">
    <name type="scientific">Micromonospora viridifaciens</name>
    <dbReference type="NCBI Taxonomy" id="1881"/>
    <lineage>
        <taxon>Bacteria</taxon>
        <taxon>Bacillati</taxon>
        <taxon>Actinomycetota</taxon>
        <taxon>Actinomycetes</taxon>
        <taxon>Micromonosporales</taxon>
        <taxon>Micromonosporaceae</taxon>
        <taxon>Micromonospora</taxon>
    </lineage>
</organism>
<keyword evidence="8" id="KW-1185">Reference proteome</keyword>
<dbReference type="GO" id="GO:0046872">
    <property type="term" value="F:metal ion binding"/>
    <property type="evidence" value="ECO:0007669"/>
    <property type="project" value="UniProtKB-KW"/>
</dbReference>
<dbReference type="CDD" id="cd00685">
    <property type="entry name" value="Trans_IPPS_HT"/>
    <property type="match status" value="1"/>
</dbReference>
<evidence type="ECO:0000313" key="7">
    <source>
        <dbReference type="EMBL" id="SCE86910.1"/>
    </source>
</evidence>
<dbReference type="Gene3D" id="1.10.600.10">
    <property type="entry name" value="Farnesyl Diphosphate Synthase"/>
    <property type="match status" value="1"/>
</dbReference>
<comment type="similarity">
    <text evidence="2 6">Belongs to the FPP/GGPP synthase family.</text>
</comment>
<evidence type="ECO:0000256" key="4">
    <source>
        <dbReference type="ARBA" id="ARBA00022723"/>
    </source>
</evidence>
<dbReference type="GO" id="GO:0008299">
    <property type="term" value="P:isoprenoid biosynthetic process"/>
    <property type="evidence" value="ECO:0007669"/>
    <property type="project" value="InterPro"/>
</dbReference>
<evidence type="ECO:0000256" key="6">
    <source>
        <dbReference type="RuleBase" id="RU004466"/>
    </source>
</evidence>